<dbReference type="Proteomes" id="UP000050454">
    <property type="component" value="Unassembled WGS sequence"/>
</dbReference>
<dbReference type="EMBL" id="LGTQ01000012">
    <property type="protein sequence ID" value="KPM47147.1"/>
    <property type="molecule type" value="Genomic_DNA"/>
</dbReference>
<evidence type="ECO:0000256" key="1">
    <source>
        <dbReference type="SAM" id="SignalP"/>
    </source>
</evidence>
<feature type="chain" id="PRO_5006136457" description="Alpha-2-macroglobulin domain-containing protein" evidence="1">
    <location>
        <begin position="22"/>
        <end position="899"/>
    </location>
</feature>
<protein>
    <recommendedName>
        <fullName evidence="4">Alpha-2-macroglobulin domain-containing protein</fullName>
    </recommendedName>
</protein>
<keyword evidence="1" id="KW-0732">Signal</keyword>
<gene>
    <name evidence="2" type="ORF">AFM12_15120</name>
</gene>
<feature type="signal peptide" evidence="1">
    <location>
        <begin position="1"/>
        <end position="21"/>
    </location>
</feature>
<sequence>MKAFVKIVVLILVVFTTSAQNIDALQLVKEHSSISPGAHATLFFDLNSSLSSEAKHQLVLPLNWKILSEKIFERTRGKRYMFTISTPKETLSGEYPIRFSVRIGEEYLASNATLTVKEHFQLEMEPLDSKEWVKEGDTLITPFLIQNLGNTTEKILLHSSKGEVLNSRDTLFIAPNSSSEILVRQYVPYSERSSWMVPVDLTAEIEGRKPVYSVVSIPVYSNNSKKADPYLRLPINAGLEYLNSTFGEQRFNSVQFNISGNGYLDFDKKHHVIFLLRGPNNIHLPQLGSYDQYSLSYESKKNKIDAGDYLLRFGQLLEFGRFGRGLKFEQRIGEDRWVAFIQNARFIKSQKGSFGLGYTKVLKGGNELSLRYMSKNLVQGEKSFWSNLIGISGKFEYKGLESFTEASMGNANAKIDGAIYNRLSYSLGKLRLRNEFIQAGKNYYGYYTNSRFLLNSVNYQFNSHLSAGVNTNNSNINPSLDLNVFVTSPLSKVKMVYLSYMPNQKNQFFFNLTQQEREDRQVPASYHYKESFWNLTYTYTSSRFTLTSSGRMGYVNNLLKEDFAEKTASFNTSVAPEFGITSWFWLGGYFEYMHTSKFSQQNELQNLIYFGGNVRLNVNNVISLNGMYRNNYTPDQLYQSRRFTNGSLVFDFRKHQLSVVAGKTYIPISFSESRFSTFFSMKYAFRIDAPVAKNKNIGHLKGRLIGLNDDLQKKGVLLQLGPYKVLSDGSGAFEFNNILPEKYILSIPSTFELEGVKTVSSGPLLVDIKADTTMVFDVELVKTGSVKGEIAYRLQEKYNFDESEKGEDILILAKLSNGEEEFVTRVNRRNTFNFGEVKPGDWTLEVYMPGSQSEYEIPNNIVKIKVEPDKTEMASFTLNMVQRKVRFTGQEFKLSSSKR</sequence>
<evidence type="ECO:0000313" key="3">
    <source>
        <dbReference type="Proteomes" id="UP000050454"/>
    </source>
</evidence>
<name>A0A0P7C1E0_9BACT</name>
<keyword evidence="3" id="KW-1185">Reference proteome</keyword>
<comment type="caution">
    <text evidence="2">The sequence shown here is derived from an EMBL/GenBank/DDBJ whole genome shotgun (WGS) entry which is preliminary data.</text>
</comment>
<dbReference type="AlphaFoldDB" id="A0A0P7C1E0"/>
<proteinExistence type="predicted"/>
<dbReference type="RefSeq" id="WP_055149743.1">
    <property type="nucleotide sequence ID" value="NZ_JXSZ01000012.1"/>
</dbReference>
<evidence type="ECO:0008006" key="4">
    <source>
        <dbReference type="Google" id="ProtNLM"/>
    </source>
</evidence>
<dbReference type="OrthoDB" id="910082at2"/>
<reference evidence="2 3" key="1">
    <citation type="submission" date="2015-07" db="EMBL/GenBank/DDBJ databases">
        <title>The draft genome sequence of Leadbetterella sp. JN14-9.</title>
        <authorList>
            <person name="Liu Y."/>
            <person name="Du J."/>
            <person name="Shao Z."/>
        </authorList>
    </citation>
    <scope>NUCLEOTIDE SEQUENCE [LARGE SCALE GENOMIC DNA]</scope>
    <source>
        <strain evidence="2 3">JN14-9</strain>
    </source>
</reference>
<accession>A0A0P7C1E0</accession>
<organism evidence="2 3">
    <name type="scientific">Jiulongibacter sediminis</name>
    <dbReference type="NCBI Taxonomy" id="1605367"/>
    <lineage>
        <taxon>Bacteria</taxon>
        <taxon>Pseudomonadati</taxon>
        <taxon>Bacteroidota</taxon>
        <taxon>Cytophagia</taxon>
        <taxon>Cytophagales</taxon>
        <taxon>Leadbetterellaceae</taxon>
        <taxon>Jiulongibacter</taxon>
    </lineage>
</organism>
<evidence type="ECO:0000313" key="2">
    <source>
        <dbReference type="EMBL" id="KPM47147.1"/>
    </source>
</evidence>
<dbReference type="STRING" id="1605367.AFM12_15120"/>